<sequence length="239" mass="26203">MISEKHPCLSSCVPCLLLVVLTLSGCRYPQDIEGSMERIDNGVMRVGVSENPPWVIEAADGPAGLEVELVQALADELGATIEWHWGGESHLLLALEQHQLDLVISGLTENARISQLAAPTNAYYQSDYRVGAPLGMTLPDTLEGQDITLSAVNHVARSLEKEGAVVHLTTPPLPDNQLVVQPTWWLMAHDYAMSHDTLATDAHIMALPKGENAWMMAVQRHLDSASDIEQRLKGWETDQ</sequence>
<proteinExistence type="predicted"/>
<gene>
    <name evidence="1" type="ORF">HW452_03195</name>
</gene>
<dbReference type="EMBL" id="JABYQT010000002">
    <property type="protein sequence ID" value="MBZ5486523.1"/>
    <property type="molecule type" value="Genomic_DNA"/>
</dbReference>
<organism evidence="1 2">
    <name type="scientific">Vreelandella aquamarina</name>
    <dbReference type="NCBI Taxonomy" id="77097"/>
    <lineage>
        <taxon>Bacteria</taxon>
        <taxon>Pseudomonadati</taxon>
        <taxon>Pseudomonadota</taxon>
        <taxon>Gammaproteobacteria</taxon>
        <taxon>Oceanospirillales</taxon>
        <taxon>Halomonadaceae</taxon>
        <taxon>Vreelandella</taxon>
    </lineage>
</organism>
<accession>A0ACC5VRK0</accession>
<name>A0ACC5VRK0_9GAMM</name>
<dbReference type="Proteomes" id="UP001319846">
    <property type="component" value="Unassembled WGS sequence"/>
</dbReference>
<reference evidence="1" key="1">
    <citation type="submission" date="2020-06" db="EMBL/GenBank/DDBJ databases">
        <title>Whole Genome Sequence of Halomonas aquamarina MB598.</title>
        <authorList>
            <person name="Pervaiz M."/>
            <person name="Fariq A."/>
            <person name="Yasmin A."/>
            <person name="Welch M."/>
        </authorList>
    </citation>
    <scope>NUCLEOTIDE SEQUENCE</scope>
    <source>
        <strain evidence="1">MB598</strain>
    </source>
</reference>
<evidence type="ECO:0000313" key="2">
    <source>
        <dbReference type="Proteomes" id="UP001319846"/>
    </source>
</evidence>
<evidence type="ECO:0000313" key="1">
    <source>
        <dbReference type="EMBL" id="MBZ5486523.1"/>
    </source>
</evidence>
<comment type="caution">
    <text evidence="1">The sequence shown here is derived from an EMBL/GenBank/DDBJ whole genome shotgun (WGS) entry which is preliminary data.</text>
</comment>
<keyword evidence="2" id="KW-1185">Reference proteome</keyword>
<protein>
    <submittedName>
        <fullName evidence="1">Transporter substrate-binding domain-containing protein</fullName>
    </submittedName>
</protein>